<dbReference type="InterPro" id="IPR003593">
    <property type="entry name" value="AAA+_ATPase"/>
</dbReference>
<accession>A0ABP0TAN7</accession>
<evidence type="ECO:0000256" key="3">
    <source>
        <dbReference type="ARBA" id="ARBA00022741"/>
    </source>
</evidence>
<comment type="similarity">
    <text evidence="2">Belongs to the GTP-binding SRP family.</text>
</comment>
<dbReference type="SUPFAM" id="SSF52540">
    <property type="entry name" value="P-loop containing nucleoside triphosphate hydrolases"/>
    <property type="match status" value="1"/>
</dbReference>
<dbReference type="SMART" id="SM00962">
    <property type="entry name" value="SRP54"/>
    <property type="match status" value="1"/>
</dbReference>
<dbReference type="NCBIfam" id="TIGR00064">
    <property type="entry name" value="ftsY"/>
    <property type="match status" value="1"/>
</dbReference>
<organism evidence="8 9">
    <name type="scientific">Sphagnum troendelagicum</name>
    <dbReference type="NCBI Taxonomy" id="128251"/>
    <lineage>
        <taxon>Eukaryota</taxon>
        <taxon>Viridiplantae</taxon>
        <taxon>Streptophyta</taxon>
        <taxon>Embryophyta</taxon>
        <taxon>Bryophyta</taxon>
        <taxon>Sphagnophytina</taxon>
        <taxon>Sphagnopsida</taxon>
        <taxon>Sphagnales</taxon>
        <taxon>Sphagnaceae</taxon>
        <taxon>Sphagnum</taxon>
    </lineage>
</organism>
<evidence type="ECO:0000256" key="2">
    <source>
        <dbReference type="ARBA" id="ARBA00008531"/>
    </source>
</evidence>
<evidence type="ECO:0000256" key="1">
    <source>
        <dbReference type="ARBA" id="ARBA00004170"/>
    </source>
</evidence>
<evidence type="ECO:0000256" key="6">
    <source>
        <dbReference type="ARBA" id="ARBA00023170"/>
    </source>
</evidence>
<comment type="subcellular location">
    <subcellularLocation>
        <location evidence="1">Membrane</location>
        <topology evidence="1">Peripheral membrane protein</topology>
    </subcellularLocation>
</comment>
<keyword evidence="4" id="KW-0342">GTP-binding</keyword>
<proteinExistence type="inferred from homology"/>
<evidence type="ECO:0000259" key="7">
    <source>
        <dbReference type="PROSITE" id="PS00300"/>
    </source>
</evidence>
<keyword evidence="6" id="KW-0675">Receptor</keyword>
<dbReference type="InterPro" id="IPR042101">
    <property type="entry name" value="SRP54_N_sf"/>
</dbReference>
<evidence type="ECO:0000313" key="9">
    <source>
        <dbReference type="Proteomes" id="UP001497512"/>
    </source>
</evidence>
<keyword evidence="5" id="KW-0472">Membrane</keyword>
<dbReference type="Gene3D" id="3.40.50.300">
    <property type="entry name" value="P-loop containing nucleotide triphosphate hydrolases"/>
    <property type="match status" value="1"/>
</dbReference>
<dbReference type="Gene3D" id="1.20.120.140">
    <property type="entry name" value="Signal recognition particle SRP54, nucleotide-binding domain"/>
    <property type="match status" value="1"/>
</dbReference>
<sequence length="394" mass="42575">MASQVSKAAMFGAAASSPALAQLSSVPRTHHLFKCSSFFVASPLRCPQSREQGWQSAPSSLEGRVRCRSSSDRVGFLGRLGRVFKEKAKSDIQLLFSGFSKTRENLAVIDELLTYWNLSDSENILDELEEALLISDFGPGTAMKIVESLRKDILNATLKSGPEIKVALKKIIVRLLTEKVSTTELQLGPSRPSVIMIVGVNGGGKTTTIGKLAHRFNKENVKVLMAAGDTFRAAASEQLEVWAERTGSEIVVGEGLKPRPATVLAEAVRQGVERDFDLVLCDTSGRLHTNYNLMEELRSCKRAVTKALPSAPNEVLLVLDGTTGLNMLPQAREFNQVIGVTGFVLTKLDGTARGGCVVSVVDELSIPVKFVGIGEGLNDLQPFDAEAFVDALFP</sequence>
<dbReference type="PROSITE" id="PS00300">
    <property type="entry name" value="SRP54"/>
    <property type="match status" value="1"/>
</dbReference>
<dbReference type="InterPro" id="IPR004390">
    <property type="entry name" value="SR_rcpt_FtsY"/>
</dbReference>
<dbReference type="SUPFAM" id="SSF47364">
    <property type="entry name" value="Domain of the SRP/SRP receptor G-proteins"/>
    <property type="match status" value="1"/>
</dbReference>
<evidence type="ECO:0000256" key="5">
    <source>
        <dbReference type="ARBA" id="ARBA00023136"/>
    </source>
</evidence>
<dbReference type="InterPro" id="IPR036225">
    <property type="entry name" value="SRP/SRP_N"/>
</dbReference>
<name>A0ABP0TAN7_9BRYO</name>
<reference evidence="8 9" key="1">
    <citation type="submission" date="2024-02" db="EMBL/GenBank/DDBJ databases">
        <authorList>
            <consortium name="ELIXIR-Norway"/>
            <consortium name="Elixir Norway"/>
        </authorList>
    </citation>
    <scope>NUCLEOTIDE SEQUENCE [LARGE SCALE GENOMIC DNA]</scope>
</reference>
<keyword evidence="9" id="KW-1185">Reference proteome</keyword>
<dbReference type="CDD" id="cd17874">
    <property type="entry name" value="FtsY"/>
    <property type="match status" value="1"/>
</dbReference>
<feature type="domain" description="SRP54-type proteins GTP-binding" evidence="7">
    <location>
        <begin position="367"/>
        <end position="380"/>
    </location>
</feature>
<keyword evidence="3" id="KW-0547">Nucleotide-binding</keyword>
<dbReference type="InterPro" id="IPR013822">
    <property type="entry name" value="Signal_recog_particl_SRP54_hlx"/>
</dbReference>
<dbReference type="PANTHER" id="PTHR43134:SF7">
    <property type="entry name" value="CELL DIVISION PROTEIN FTSY HOMOLOG, CHLOROPLASTIC"/>
    <property type="match status" value="1"/>
</dbReference>
<dbReference type="SMART" id="SM00382">
    <property type="entry name" value="AAA"/>
    <property type="match status" value="1"/>
</dbReference>
<dbReference type="SMART" id="SM00963">
    <property type="entry name" value="SRP54_N"/>
    <property type="match status" value="1"/>
</dbReference>
<evidence type="ECO:0000256" key="4">
    <source>
        <dbReference type="ARBA" id="ARBA00023134"/>
    </source>
</evidence>
<dbReference type="InterPro" id="IPR027417">
    <property type="entry name" value="P-loop_NTPase"/>
</dbReference>
<dbReference type="Pfam" id="PF02881">
    <property type="entry name" value="SRP54_N"/>
    <property type="match status" value="1"/>
</dbReference>
<dbReference type="PANTHER" id="PTHR43134">
    <property type="entry name" value="SIGNAL RECOGNITION PARTICLE RECEPTOR SUBUNIT ALPHA"/>
    <property type="match status" value="1"/>
</dbReference>
<dbReference type="Pfam" id="PF00448">
    <property type="entry name" value="SRP54"/>
    <property type="match status" value="1"/>
</dbReference>
<dbReference type="EMBL" id="OZ019893">
    <property type="protein sequence ID" value="CAK9190724.1"/>
    <property type="molecule type" value="Genomic_DNA"/>
</dbReference>
<gene>
    <name evidence="8" type="ORF">CSSPTR1EN2_LOCUS1033</name>
</gene>
<evidence type="ECO:0000313" key="8">
    <source>
        <dbReference type="EMBL" id="CAK9190724.1"/>
    </source>
</evidence>
<protein>
    <recommendedName>
        <fullName evidence="7">SRP54-type proteins GTP-binding domain-containing protein</fullName>
    </recommendedName>
</protein>
<dbReference type="InterPro" id="IPR000897">
    <property type="entry name" value="SRP54_GTPase_dom"/>
</dbReference>
<dbReference type="Proteomes" id="UP001497512">
    <property type="component" value="Chromosome 1"/>
</dbReference>